<dbReference type="AlphaFoldDB" id="A0A1D7QB54"/>
<evidence type="ECO:0000259" key="1">
    <source>
        <dbReference type="Pfam" id="PF18990"/>
    </source>
</evidence>
<sequence>MVKRGLIICILLTATHCLKAQQYGLFNTKTLFDGFENPAQKTFVLDSSRKFASNFLLPYFGVNAASKGNSDFIRKAINENKTDLDLLPKGQKGNNTVAQNSNVYLFNLKIFNSYKYHKELGFSWQLRTDAHGNYTNETLDLLNNYQNLLTQLPGPDAFDNDGYAQSYHQFSVSYRENYTKRLAFGIKFSILSGTSYNKLNITDSELAQTGSVTNIAFRGRYLGTFINKDEVSYNTFMPNFRNPGASISLGTSYNAKSGIFIMANVKDLGFIRWNSKSYSKNINASIPLTSASGSNSTIKNIIRDSITLNPERKGFYSLTNAKVDFMLSRSFGFYTPGLILSKNLFYEGGDAAFVNKFRYENFSVTAIPTYSLDNLFFLGMQGMYQTPNFEVFIGSDNLFKTVSQAKGYFNKDAGTGKGYNGAAVYLGLGIKFGNFVEHPLNSSTMPGVGDESPSLFKRFFSIFSKKR</sequence>
<dbReference type="KEGG" id="psty:BFS30_01035"/>
<reference evidence="2 3" key="1">
    <citation type="submission" date="2016-08" db="EMBL/GenBank/DDBJ databases">
        <authorList>
            <person name="Seilhamer J.J."/>
        </authorList>
    </citation>
    <scope>NUCLEOTIDE SEQUENCE [LARGE SCALE GENOMIC DNA]</scope>
    <source>
        <strain evidence="2 3">DX4</strain>
    </source>
</reference>
<name>A0A1D7QB54_9SPHI</name>
<dbReference type="OrthoDB" id="783295at2"/>
<evidence type="ECO:0000313" key="2">
    <source>
        <dbReference type="EMBL" id="AOM75877.1"/>
    </source>
</evidence>
<feature type="domain" description="DUF5723" evidence="1">
    <location>
        <begin position="55"/>
        <end position="396"/>
    </location>
</feature>
<proteinExistence type="predicted"/>
<organism evidence="2 3">
    <name type="scientific">Pedobacter steynii</name>
    <dbReference type="NCBI Taxonomy" id="430522"/>
    <lineage>
        <taxon>Bacteria</taxon>
        <taxon>Pseudomonadati</taxon>
        <taxon>Bacteroidota</taxon>
        <taxon>Sphingobacteriia</taxon>
        <taxon>Sphingobacteriales</taxon>
        <taxon>Sphingobacteriaceae</taxon>
        <taxon>Pedobacter</taxon>
    </lineage>
</organism>
<accession>A0A1D7QB54</accession>
<protein>
    <recommendedName>
        <fullName evidence="1">DUF5723 domain-containing protein</fullName>
    </recommendedName>
</protein>
<dbReference type="Proteomes" id="UP000094313">
    <property type="component" value="Chromosome"/>
</dbReference>
<evidence type="ECO:0000313" key="3">
    <source>
        <dbReference type="Proteomes" id="UP000094313"/>
    </source>
</evidence>
<dbReference type="InterPro" id="IPR043781">
    <property type="entry name" value="DUF5723"/>
</dbReference>
<gene>
    <name evidence="2" type="ORF">BFS30_01035</name>
</gene>
<dbReference type="RefSeq" id="WP_069377574.1">
    <property type="nucleotide sequence ID" value="NZ_CP017141.1"/>
</dbReference>
<dbReference type="EMBL" id="CP017141">
    <property type="protein sequence ID" value="AOM75877.1"/>
    <property type="molecule type" value="Genomic_DNA"/>
</dbReference>
<keyword evidence="3" id="KW-1185">Reference proteome</keyword>
<dbReference type="Pfam" id="PF18990">
    <property type="entry name" value="DUF5723"/>
    <property type="match status" value="1"/>
</dbReference>